<organism evidence="1 2">
    <name type="scientific">Trema orientale</name>
    <name type="common">Charcoal tree</name>
    <name type="synonym">Celtis orientalis</name>
    <dbReference type="NCBI Taxonomy" id="63057"/>
    <lineage>
        <taxon>Eukaryota</taxon>
        <taxon>Viridiplantae</taxon>
        <taxon>Streptophyta</taxon>
        <taxon>Embryophyta</taxon>
        <taxon>Tracheophyta</taxon>
        <taxon>Spermatophyta</taxon>
        <taxon>Magnoliopsida</taxon>
        <taxon>eudicotyledons</taxon>
        <taxon>Gunneridae</taxon>
        <taxon>Pentapetalae</taxon>
        <taxon>rosids</taxon>
        <taxon>fabids</taxon>
        <taxon>Rosales</taxon>
        <taxon>Cannabaceae</taxon>
        <taxon>Trema</taxon>
    </lineage>
</organism>
<accession>A0A2P5FGV9</accession>
<keyword evidence="2" id="KW-1185">Reference proteome</keyword>
<protein>
    <submittedName>
        <fullName evidence="1">Uncharacterized protein</fullName>
    </submittedName>
</protein>
<evidence type="ECO:0000313" key="1">
    <source>
        <dbReference type="EMBL" id="PON97035.1"/>
    </source>
</evidence>
<name>A0A2P5FGV9_TREOI</name>
<reference evidence="2" key="1">
    <citation type="submission" date="2016-06" db="EMBL/GenBank/DDBJ databases">
        <title>Parallel loss of symbiosis genes in relatives of nitrogen-fixing non-legume Parasponia.</title>
        <authorList>
            <person name="Van Velzen R."/>
            <person name="Holmer R."/>
            <person name="Bu F."/>
            <person name="Rutten L."/>
            <person name="Van Zeijl A."/>
            <person name="Liu W."/>
            <person name="Santuari L."/>
            <person name="Cao Q."/>
            <person name="Sharma T."/>
            <person name="Shen D."/>
            <person name="Roswanjaya Y."/>
            <person name="Wardhani T."/>
            <person name="Kalhor M.S."/>
            <person name="Jansen J."/>
            <person name="Van den Hoogen J."/>
            <person name="Gungor B."/>
            <person name="Hartog M."/>
            <person name="Hontelez J."/>
            <person name="Verver J."/>
            <person name="Yang W.-C."/>
            <person name="Schijlen E."/>
            <person name="Repin R."/>
            <person name="Schilthuizen M."/>
            <person name="Schranz E."/>
            <person name="Heidstra R."/>
            <person name="Miyata K."/>
            <person name="Fedorova E."/>
            <person name="Kohlen W."/>
            <person name="Bisseling T."/>
            <person name="Smit S."/>
            <person name="Geurts R."/>
        </authorList>
    </citation>
    <scope>NUCLEOTIDE SEQUENCE [LARGE SCALE GENOMIC DNA]</scope>
    <source>
        <strain evidence="2">cv. RG33-2</strain>
    </source>
</reference>
<dbReference type="AlphaFoldDB" id="A0A2P5FGV9"/>
<proteinExistence type="predicted"/>
<comment type="caution">
    <text evidence="1">The sequence shown here is derived from an EMBL/GenBank/DDBJ whole genome shotgun (WGS) entry which is preliminary data.</text>
</comment>
<evidence type="ECO:0000313" key="2">
    <source>
        <dbReference type="Proteomes" id="UP000237000"/>
    </source>
</evidence>
<dbReference type="InParanoid" id="A0A2P5FGV9"/>
<gene>
    <name evidence="1" type="ORF">TorRG33x02_070850</name>
</gene>
<sequence length="128" mass="14151">MELSSVLCPNSISSLPLCPAKFKLFGSMNHPWQNKGVEKPSFVATLDSKSSILECPGRLFTGEQLSGEFYNYMIRDYCRVGKYWQGYGSFGSVGRHRHGVLPPSFISYTYLIEALGSVGSPPPFMGSK</sequence>
<dbReference type="Proteomes" id="UP000237000">
    <property type="component" value="Unassembled WGS sequence"/>
</dbReference>
<dbReference type="EMBL" id="JXTC01000034">
    <property type="protein sequence ID" value="PON97035.1"/>
    <property type="molecule type" value="Genomic_DNA"/>
</dbReference>